<dbReference type="Proteomes" id="UP001066276">
    <property type="component" value="Chromosome 2_1"/>
</dbReference>
<accession>A0AAV7VAT7</accession>
<feature type="compositionally biased region" description="Low complexity" evidence="1">
    <location>
        <begin position="17"/>
        <end position="27"/>
    </location>
</feature>
<protein>
    <submittedName>
        <fullName evidence="2">Uncharacterized protein</fullName>
    </submittedName>
</protein>
<reference evidence="2" key="1">
    <citation type="journal article" date="2022" name="bioRxiv">
        <title>Sequencing and chromosome-scale assembly of the giantPleurodeles waltlgenome.</title>
        <authorList>
            <person name="Brown T."/>
            <person name="Elewa A."/>
            <person name="Iarovenko S."/>
            <person name="Subramanian E."/>
            <person name="Araus A.J."/>
            <person name="Petzold A."/>
            <person name="Susuki M."/>
            <person name="Suzuki K.-i.T."/>
            <person name="Hayashi T."/>
            <person name="Toyoda A."/>
            <person name="Oliveira C."/>
            <person name="Osipova E."/>
            <person name="Leigh N.D."/>
            <person name="Simon A."/>
            <person name="Yun M.H."/>
        </authorList>
    </citation>
    <scope>NUCLEOTIDE SEQUENCE</scope>
    <source>
        <strain evidence="2">20211129_DDA</strain>
        <tissue evidence="2">Liver</tissue>
    </source>
</reference>
<organism evidence="2 3">
    <name type="scientific">Pleurodeles waltl</name>
    <name type="common">Iberian ribbed newt</name>
    <dbReference type="NCBI Taxonomy" id="8319"/>
    <lineage>
        <taxon>Eukaryota</taxon>
        <taxon>Metazoa</taxon>
        <taxon>Chordata</taxon>
        <taxon>Craniata</taxon>
        <taxon>Vertebrata</taxon>
        <taxon>Euteleostomi</taxon>
        <taxon>Amphibia</taxon>
        <taxon>Batrachia</taxon>
        <taxon>Caudata</taxon>
        <taxon>Salamandroidea</taxon>
        <taxon>Salamandridae</taxon>
        <taxon>Pleurodelinae</taxon>
        <taxon>Pleurodeles</taxon>
    </lineage>
</organism>
<feature type="compositionally biased region" description="Basic and acidic residues" evidence="1">
    <location>
        <begin position="110"/>
        <end position="119"/>
    </location>
</feature>
<dbReference type="EMBL" id="JANPWB010000003">
    <property type="protein sequence ID" value="KAJ1198448.1"/>
    <property type="molecule type" value="Genomic_DNA"/>
</dbReference>
<comment type="caution">
    <text evidence="2">The sequence shown here is derived from an EMBL/GenBank/DDBJ whole genome shotgun (WGS) entry which is preliminary data.</text>
</comment>
<keyword evidence="3" id="KW-1185">Reference proteome</keyword>
<evidence type="ECO:0000256" key="1">
    <source>
        <dbReference type="SAM" id="MobiDB-lite"/>
    </source>
</evidence>
<gene>
    <name evidence="2" type="ORF">NDU88_002289</name>
</gene>
<dbReference type="AlphaFoldDB" id="A0AAV7VAT7"/>
<evidence type="ECO:0000313" key="2">
    <source>
        <dbReference type="EMBL" id="KAJ1198448.1"/>
    </source>
</evidence>
<sequence>MSTSGCLLDIRPPPGPSGVSGLPRGSPAAQPCSVPARSPHKLWHSGLLQRPGSTTAEPPHRQARCGPPASSSSQASQPQDSPPGSTAAKSAEVSPPALGCYRQQQQRLSSSEKRSSAKDYVRIIRWPAEHRYSAAILRLGKLRPHQGRDYRNSPLADNYSNAM</sequence>
<name>A0AAV7VAT7_PLEWA</name>
<proteinExistence type="predicted"/>
<evidence type="ECO:0000313" key="3">
    <source>
        <dbReference type="Proteomes" id="UP001066276"/>
    </source>
</evidence>
<feature type="region of interest" description="Disordered" evidence="1">
    <location>
        <begin position="1"/>
        <end position="119"/>
    </location>
</feature>
<feature type="compositionally biased region" description="Low complexity" evidence="1">
    <location>
        <begin position="66"/>
        <end position="85"/>
    </location>
</feature>